<reference evidence="3 4" key="1">
    <citation type="journal article" date="2021" name="Int. J. Syst. Evol. Microbiol.">
        <title>Steroidobacter gossypii sp. nov., isolated from soil of cotton cropping field.</title>
        <authorList>
            <person name="Huang R."/>
            <person name="Yang S."/>
            <person name="Zhen C."/>
            <person name="Liu W."/>
        </authorList>
    </citation>
    <scope>NUCLEOTIDE SEQUENCE [LARGE SCALE GENOMIC DNA]</scope>
    <source>
        <strain evidence="3 4">S1-65</strain>
    </source>
</reference>
<sequence length="313" mass="36471">MGNHHDHSYKLLFSHPQMLRDLLEGFIRQDWLGQLDYDSLEKVNGSYITDDLRARADDVIWRVRWGERCVYLYLLLEFQSREDPHMAVRILTYVGLLYQDLIHTKQLDPHGRLPPVLPIVLYNGGVRWGAAQDLTSLIEPGPPGLEIYQPQARYLLIDEGCYQTSELPLSNLVAALFRLENSRSRDEIDTDTVLAALVEWLRSPEQRSLSRAFALWIGRIILPKLSCEPVTGIDDLQEMRTMLADRIQEWGEEFKREGLREGEAQLLLRQLRRRFGELPVWVQPRLQQAPSEQLERWGERLLEVDTLDALFED</sequence>
<accession>A0ABS1X1K1</accession>
<dbReference type="RefSeq" id="WP_203169223.1">
    <property type="nucleotide sequence ID" value="NZ_JAEVLS010000004.1"/>
</dbReference>
<dbReference type="InterPro" id="IPR051699">
    <property type="entry name" value="Rpn/YhgA-like_nuclease"/>
</dbReference>
<keyword evidence="4" id="KW-1185">Reference proteome</keyword>
<feature type="domain" description="Transposase (putative) YhgA-like" evidence="1">
    <location>
        <begin position="3"/>
        <end position="204"/>
    </location>
</feature>
<evidence type="ECO:0000313" key="3">
    <source>
        <dbReference type="EMBL" id="MBM0107116.1"/>
    </source>
</evidence>
<evidence type="ECO:0000259" key="2">
    <source>
        <dbReference type="Pfam" id="PF14261"/>
    </source>
</evidence>
<dbReference type="Proteomes" id="UP000661077">
    <property type="component" value="Unassembled WGS sequence"/>
</dbReference>
<evidence type="ECO:0000259" key="1">
    <source>
        <dbReference type="Pfam" id="PF04754"/>
    </source>
</evidence>
<dbReference type="PANTHER" id="PTHR34611:SF2">
    <property type="entry name" value="INACTIVE RECOMBINATION-PROMOTING NUCLEASE-LIKE PROTEIN RPNE-RELATED"/>
    <property type="match status" value="1"/>
</dbReference>
<dbReference type="EMBL" id="JAEVLS010000004">
    <property type="protein sequence ID" value="MBM0107116.1"/>
    <property type="molecule type" value="Genomic_DNA"/>
</dbReference>
<dbReference type="InterPro" id="IPR025587">
    <property type="entry name" value="DUF4351"/>
</dbReference>
<dbReference type="InterPro" id="IPR006842">
    <property type="entry name" value="Transposase_31"/>
</dbReference>
<proteinExistence type="predicted"/>
<dbReference type="PANTHER" id="PTHR34611">
    <property type="match status" value="1"/>
</dbReference>
<gene>
    <name evidence="3" type="ORF">JM946_20465</name>
</gene>
<organism evidence="3 4">
    <name type="scientific">Steroidobacter gossypii</name>
    <dbReference type="NCBI Taxonomy" id="2805490"/>
    <lineage>
        <taxon>Bacteria</taxon>
        <taxon>Pseudomonadati</taxon>
        <taxon>Pseudomonadota</taxon>
        <taxon>Gammaproteobacteria</taxon>
        <taxon>Steroidobacterales</taxon>
        <taxon>Steroidobacteraceae</taxon>
        <taxon>Steroidobacter</taxon>
    </lineage>
</organism>
<protein>
    <submittedName>
        <fullName evidence="3">Rpn family recombination-promoting nuclease/putative transposase</fullName>
    </submittedName>
</protein>
<comment type="caution">
    <text evidence="3">The sequence shown here is derived from an EMBL/GenBank/DDBJ whole genome shotgun (WGS) entry which is preliminary data.</text>
</comment>
<dbReference type="Pfam" id="PF04754">
    <property type="entry name" value="Transposase_31"/>
    <property type="match status" value="1"/>
</dbReference>
<name>A0ABS1X1K1_9GAMM</name>
<evidence type="ECO:0000313" key="4">
    <source>
        <dbReference type="Proteomes" id="UP000661077"/>
    </source>
</evidence>
<feature type="domain" description="DUF4351" evidence="2">
    <location>
        <begin position="257"/>
        <end position="310"/>
    </location>
</feature>
<dbReference type="Pfam" id="PF14261">
    <property type="entry name" value="DUF4351"/>
    <property type="match status" value="1"/>
</dbReference>